<reference evidence="5" key="1">
    <citation type="submission" date="2020-03" db="EMBL/GenBank/DDBJ databases">
        <authorList>
            <person name="Guo F."/>
        </authorList>
    </citation>
    <scope>NUCLEOTIDE SEQUENCE</scope>
    <source>
        <strain evidence="5">JCM 30134</strain>
    </source>
</reference>
<dbReference type="Gene3D" id="3.30.70.920">
    <property type="match status" value="1"/>
</dbReference>
<dbReference type="PANTHER" id="PTHR38603:SF1">
    <property type="entry name" value="CHAPERONE NAPD"/>
    <property type="match status" value="1"/>
</dbReference>
<evidence type="ECO:0000313" key="6">
    <source>
        <dbReference type="Proteomes" id="UP000787472"/>
    </source>
</evidence>
<organism evidence="5 6">
    <name type="scientific">Pseudomaricurvus hydrocarbonicus</name>
    <dbReference type="NCBI Taxonomy" id="1470433"/>
    <lineage>
        <taxon>Bacteria</taxon>
        <taxon>Pseudomonadati</taxon>
        <taxon>Pseudomonadota</taxon>
        <taxon>Gammaproteobacteria</taxon>
        <taxon>Cellvibrionales</taxon>
        <taxon>Cellvibrionaceae</taxon>
        <taxon>Pseudomaricurvus</taxon>
    </lineage>
</organism>
<keyword evidence="6" id="KW-1185">Reference proteome</keyword>
<dbReference type="Pfam" id="PF03927">
    <property type="entry name" value="NapD"/>
    <property type="match status" value="1"/>
</dbReference>
<comment type="subunit">
    <text evidence="4">Interacts with the cytoplasmic NapA precursor.</text>
</comment>
<gene>
    <name evidence="4" type="primary">napD</name>
    <name evidence="5" type="ORF">G8770_02600</name>
</gene>
<dbReference type="HAMAP" id="MF_02200">
    <property type="entry name" value="NapD"/>
    <property type="match status" value="1"/>
</dbReference>
<dbReference type="EMBL" id="JAAONZ010000002">
    <property type="protein sequence ID" value="NHO64438.1"/>
    <property type="molecule type" value="Genomic_DNA"/>
</dbReference>
<dbReference type="InterPro" id="IPR005623">
    <property type="entry name" value="Chaperone_NapD_NO3_reduct"/>
</dbReference>
<comment type="similarity">
    <text evidence="4">Belongs to the NapD family.</text>
</comment>
<dbReference type="GO" id="GO:0005737">
    <property type="term" value="C:cytoplasm"/>
    <property type="evidence" value="ECO:0007669"/>
    <property type="project" value="UniProtKB-SubCell"/>
</dbReference>
<evidence type="ECO:0000256" key="2">
    <source>
        <dbReference type="ARBA" id="ARBA00022490"/>
    </source>
</evidence>
<keyword evidence="2 4" id="KW-0963">Cytoplasm</keyword>
<evidence type="ECO:0000256" key="1">
    <source>
        <dbReference type="ARBA" id="ARBA00004496"/>
    </source>
</evidence>
<dbReference type="GO" id="GO:0051224">
    <property type="term" value="P:negative regulation of protein transport"/>
    <property type="evidence" value="ECO:0007669"/>
    <property type="project" value="UniProtKB-UniRule"/>
</dbReference>
<proteinExistence type="inferred from homology"/>
<comment type="caution">
    <text evidence="5">The sequence shown here is derived from an EMBL/GenBank/DDBJ whole genome shotgun (WGS) entry which is preliminary data.</text>
</comment>
<dbReference type="PANTHER" id="PTHR38603">
    <property type="entry name" value="CHAPERONE NAPD"/>
    <property type="match status" value="1"/>
</dbReference>
<comment type="subcellular location">
    <subcellularLocation>
        <location evidence="1 4">Cytoplasm</location>
    </subcellularLocation>
</comment>
<accession>A0A9E5JRY6</accession>
<comment type="function">
    <text evidence="4">Chaperone for NapA, the catalytic subunit of the periplasmic nitrate reductase. It binds directly and specifically to the twin-arginine signal peptide of NapA, preventing premature interaction with the Tat translocase and premature export.</text>
</comment>
<name>A0A9E5JRY6_9GAMM</name>
<dbReference type="GO" id="GO:0005048">
    <property type="term" value="F:signal sequence binding"/>
    <property type="evidence" value="ECO:0007669"/>
    <property type="project" value="UniProtKB-UniRule"/>
</dbReference>
<dbReference type="Proteomes" id="UP000787472">
    <property type="component" value="Unassembled WGS sequence"/>
</dbReference>
<evidence type="ECO:0000313" key="5">
    <source>
        <dbReference type="EMBL" id="NHO64438.1"/>
    </source>
</evidence>
<keyword evidence="3 4" id="KW-0143">Chaperone</keyword>
<sequence length="88" mass="9931">MSVPLHIASLIVHVRKNYLETVKQWVEAFSCSDIQTEIHAESEQGKLVVVIETEDEKHILALIDTIVEQPGVLNSALVYHEIIPEDEV</sequence>
<protein>
    <recommendedName>
        <fullName evidence="4">Chaperone NapD</fullName>
    </recommendedName>
    <alternativeName>
        <fullName evidence="4">NapA signal peptide-binding chaperone NapD</fullName>
    </alternativeName>
</protein>
<evidence type="ECO:0000256" key="4">
    <source>
        <dbReference type="HAMAP-Rule" id="MF_02200"/>
    </source>
</evidence>
<dbReference type="AlphaFoldDB" id="A0A9E5JRY6"/>
<evidence type="ECO:0000256" key="3">
    <source>
        <dbReference type="ARBA" id="ARBA00023186"/>
    </source>
</evidence>